<evidence type="ECO:0000313" key="2">
    <source>
        <dbReference type="EMBL" id="POV97243.1"/>
    </source>
</evidence>
<organism evidence="2 3">
    <name type="scientific">Puccinia striiformis</name>
    <dbReference type="NCBI Taxonomy" id="27350"/>
    <lineage>
        <taxon>Eukaryota</taxon>
        <taxon>Fungi</taxon>
        <taxon>Dikarya</taxon>
        <taxon>Basidiomycota</taxon>
        <taxon>Pucciniomycotina</taxon>
        <taxon>Pucciniomycetes</taxon>
        <taxon>Pucciniales</taxon>
        <taxon>Pucciniaceae</taxon>
        <taxon>Puccinia</taxon>
    </lineage>
</organism>
<dbReference type="EMBL" id="PKSM01000340">
    <property type="protein sequence ID" value="POV97243.1"/>
    <property type="molecule type" value="Genomic_DNA"/>
</dbReference>
<name>A0A2S4UIU0_9BASI</name>
<evidence type="ECO:0000259" key="1">
    <source>
        <dbReference type="Pfam" id="PF20515"/>
    </source>
</evidence>
<reference evidence="3" key="3">
    <citation type="journal article" date="2018" name="Mol. Plant Microbe Interact.">
        <title>Genome sequence resources for the wheat stripe rust pathogen (Puccinia striiformis f. sp. tritici) and the barley stripe rust pathogen (Puccinia striiformis f. sp. hordei).</title>
        <authorList>
            <person name="Xia C."/>
            <person name="Wang M."/>
            <person name="Yin C."/>
            <person name="Cornejo O.E."/>
            <person name="Hulbert S.H."/>
            <person name="Chen X."/>
        </authorList>
    </citation>
    <scope>NUCLEOTIDE SEQUENCE [LARGE SCALE GENOMIC DNA]</scope>
    <source>
        <strain evidence="3">93TX-2</strain>
    </source>
</reference>
<evidence type="ECO:0000313" key="3">
    <source>
        <dbReference type="Proteomes" id="UP000238274"/>
    </source>
</evidence>
<accession>A0A2S4UIU0</accession>
<protein>
    <recommendedName>
        <fullName evidence="1">Tet-like 2OG-Fe(II) oxygenase domain-containing protein</fullName>
    </recommendedName>
</protein>
<reference evidence="2 3" key="1">
    <citation type="submission" date="2017-12" db="EMBL/GenBank/DDBJ databases">
        <title>Gene loss provides genomic basis for host adaptation in cereal stripe rust fungi.</title>
        <authorList>
            <person name="Xia C."/>
        </authorList>
    </citation>
    <scope>NUCLEOTIDE SEQUENCE [LARGE SCALE GENOMIC DNA]</scope>
    <source>
        <strain evidence="2 3">93TX-2</strain>
    </source>
</reference>
<dbReference type="VEuPathDB" id="FungiDB:PSTT_12217"/>
<proteinExistence type="predicted"/>
<dbReference type="InterPro" id="IPR046798">
    <property type="entry name" value="2OG-FeII_Oxy_6"/>
</dbReference>
<sequence>MVQGHPLAADGHVTDPVVAELAEIIQDLYLMSIHHPHLNNQWTLNGKMSCIGFRGASEGGKTAGKSSVDLQCPSSTEYDCFPGVYAWKSNITEAEIEHDEELWSKLPAHIKLLCKRLRHFSKEAYGENKQILQEFGVPSWSAKQWNNISDDSEPLFPNVLVTSNDFYNQSHKDTDKNTLTYRIFSYVGKEEGTPILPPTSELEHALRFSQFDCNIDFGGTPGLIEVLWQSNDIKHHITCPRRTNWEKK</sequence>
<gene>
    <name evidence="2" type="ORF">PSHT_14670</name>
</gene>
<dbReference type="OrthoDB" id="2495097at2759"/>
<dbReference type="AlphaFoldDB" id="A0A2S4UIU0"/>
<comment type="caution">
    <text evidence="2">The sequence shown here is derived from an EMBL/GenBank/DDBJ whole genome shotgun (WGS) entry which is preliminary data.</text>
</comment>
<dbReference type="Proteomes" id="UP000238274">
    <property type="component" value="Unassembled WGS sequence"/>
</dbReference>
<reference evidence="3" key="2">
    <citation type="journal article" date="2018" name="BMC Genomics">
        <title>Genomic insights into host adaptation between the wheat stripe rust pathogen (Puccinia striiformis f. sp. tritici) and the barley stripe rust pathogen (Puccinia striiformis f. sp. hordei).</title>
        <authorList>
            <person name="Xia C."/>
            <person name="Wang M."/>
            <person name="Yin C."/>
            <person name="Cornejo O.E."/>
            <person name="Hulbert S.H."/>
            <person name="Chen X."/>
        </authorList>
    </citation>
    <scope>NUCLEOTIDE SEQUENCE [LARGE SCALE GENOMIC DNA]</scope>
    <source>
        <strain evidence="3">93TX-2</strain>
    </source>
</reference>
<dbReference type="VEuPathDB" id="FungiDB:PSHT_14670"/>
<keyword evidence="3" id="KW-1185">Reference proteome</keyword>
<dbReference type="Pfam" id="PF20515">
    <property type="entry name" value="2OG-FeII_Oxy_6"/>
    <property type="match status" value="1"/>
</dbReference>
<feature type="domain" description="Tet-like 2OG-Fe(II) oxygenase" evidence="1">
    <location>
        <begin position="39"/>
        <end position="237"/>
    </location>
</feature>